<feature type="compositionally biased region" description="Basic and acidic residues" evidence="7">
    <location>
        <begin position="21"/>
        <end position="40"/>
    </location>
</feature>
<name>A0A1Y2D544_9FUNG</name>
<evidence type="ECO:0000256" key="7">
    <source>
        <dbReference type="SAM" id="MobiDB-lite"/>
    </source>
</evidence>
<keyword evidence="3 8" id="KW-0812">Transmembrane</keyword>
<evidence type="ECO:0000313" key="10">
    <source>
        <dbReference type="Proteomes" id="UP000193920"/>
    </source>
</evidence>
<evidence type="ECO:0000256" key="5">
    <source>
        <dbReference type="ARBA" id="ARBA00023136"/>
    </source>
</evidence>
<comment type="caution">
    <text evidence="9">The sequence shown here is derived from an EMBL/GenBank/DDBJ whole genome shotgun (WGS) entry which is preliminary data.</text>
</comment>
<evidence type="ECO:0000256" key="8">
    <source>
        <dbReference type="SAM" id="Phobius"/>
    </source>
</evidence>
<dbReference type="Proteomes" id="UP000193920">
    <property type="component" value="Unassembled WGS sequence"/>
</dbReference>
<dbReference type="GO" id="GO:0016020">
    <property type="term" value="C:membrane"/>
    <property type="evidence" value="ECO:0007669"/>
    <property type="project" value="UniProtKB-SubCell"/>
</dbReference>
<feature type="region of interest" description="Disordered" evidence="7">
    <location>
        <begin position="426"/>
        <end position="466"/>
    </location>
</feature>
<comment type="similarity">
    <text evidence="2">Belongs to the TMCO4 family.</text>
</comment>
<dbReference type="PANTHER" id="PTHR17920:SF3">
    <property type="entry name" value="TRANSMEMBRANE AND COILED-COIL DOMAIN-CONTAINING PROTEIN 4"/>
    <property type="match status" value="1"/>
</dbReference>
<accession>A0A1Y2D544</accession>
<feature type="compositionally biased region" description="Basic and acidic residues" evidence="7">
    <location>
        <begin position="426"/>
        <end position="436"/>
    </location>
</feature>
<dbReference type="Pfam" id="PF05277">
    <property type="entry name" value="DUF726"/>
    <property type="match status" value="3"/>
</dbReference>
<dbReference type="InterPro" id="IPR007941">
    <property type="entry name" value="DUF726"/>
</dbReference>
<keyword evidence="4 8" id="KW-1133">Transmembrane helix</keyword>
<feature type="region of interest" description="Disordered" evidence="7">
    <location>
        <begin position="1"/>
        <end position="40"/>
    </location>
</feature>
<evidence type="ECO:0000313" key="9">
    <source>
        <dbReference type="EMBL" id="ORY54411.1"/>
    </source>
</evidence>
<keyword evidence="6" id="KW-0175">Coiled coil</keyword>
<feature type="compositionally biased region" description="Basic and acidic residues" evidence="7">
    <location>
        <begin position="445"/>
        <end position="457"/>
    </location>
</feature>
<proteinExistence type="inferred from homology"/>
<evidence type="ECO:0000256" key="6">
    <source>
        <dbReference type="SAM" id="Coils"/>
    </source>
</evidence>
<feature type="compositionally biased region" description="Low complexity" evidence="7">
    <location>
        <begin position="8"/>
        <end position="20"/>
    </location>
</feature>
<feature type="transmembrane region" description="Helical" evidence="8">
    <location>
        <begin position="345"/>
        <end position="369"/>
    </location>
</feature>
<feature type="transmembrane region" description="Helical" evidence="8">
    <location>
        <begin position="311"/>
        <end position="333"/>
    </location>
</feature>
<dbReference type="SUPFAM" id="SSF53474">
    <property type="entry name" value="alpha/beta-Hydrolases"/>
    <property type="match status" value="1"/>
</dbReference>
<organism evidence="9 10">
    <name type="scientific">Neocallimastix californiae</name>
    <dbReference type="NCBI Taxonomy" id="1754190"/>
    <lineage>
        <taxon>Eukaryota</taxon>
        <taxon>Fungi</taxon>
        <taxon>Fungi incertae sedis</taxon>
        <taxon>Chytridiomycota</taxon>
        <taxon>Chytridiomycota incertae sedis</taxon>
        <taxon>Neocallimastigomycetes</taxon>
        <taxon>Neocallimastigales</taxon>
        <taxon>Neocallimastigaceae</taxon>
        <taxon>Neocallimastix</taxon>
    </lineage>
</organism>
<dbReference type="EMBL" id="MCOG01000085">
    <property type="protein sequence ID" value="ORY54411.1"/>
    <property type="molecule type" value="Genomic_DNA"/>
</dbReference>
<comment type="subcellular location">
    <subcellularLocation>
        <location evidence="1">Membrane</location>
        <topology evidence="1">Multi-pass membrane protein</topology>
    </subcellularLocation>
</comment>
<evidence type="ECO:0000256" key="1">
    <source>
        <dbReference type="ARBA" id="ARBA00004141"/>
    </source>
</evidence>
<evidence type="ECO:0000256" key="4">
    <source>
        <dbReference type="ARBA" id="ARBA00022989"/>
    </source>
</evidence>
<dbReference type="AlphaFoldDB" id="A0A1Y2D544"/>
<gene>
    <name evidence="9" type="ORF">LY90DRAFT_702344</name>
</gene>
<keyword evidence="5 8" id="KW-0472">Membrane</keyword>
<evidence type="ECO:0000256" key="2">
    <source>
        <dbReference type="ARBA" id="ARBA00009824"/>
    </source>
</evidence>
<reference evidence="9 10" key="1">
    <citation type="submission" date="2016-08" db="EMBL/GenBank/DDBJ databases">
        <title>A Parts List for Fungal Cellulosomes Revealed by Comparative Genomics.</title>
        <authorList>
            <consortium name="DOE Joint Genome Institute"/>
            <person name="Haitjema C.H."/>
            <person name="Gilmore S.P."/>
            <person name="Henske J.K."/>
            <person name="Solomon K.V."/>
            <person name="De Groot R."/>
            <person name="Kuo A."/>
            <person name="Mondo S.J."/>
            <person name="Salamov A.A."/>
            <person name="Labutti K."/>
            <person name="Zhao Z."/>
            <person name="Chiniquy J."/>
            <person name="Barry K."/>
            <person name="Brewer H.M."/>
            <person name="Purvine S.O."/>
            <person name="Wright A.T."/>
            <person name="Boxma B."/>
            <person name="Van Alen T."/>
            <person name="Hackstein J.H."/>
            <person name="Baker S.E."/>
            <person name="Grigoriev I.V."/>
            <person name="O'Malley M.A."/>
        </authorList>
    </citation>
    <scope>NUCLEOTIDE SEQUENCE [LARGE SCALE GENOMIC DNA]</scope>
    <source>
        <strain evidence="9 10">G1</strain>
    </source>
</reference>
<dbReference type="PANTHER" id="PTHR17920">
    <property type="entry name" value="TRANSMEMBRANE AND COILED-COIL DOMAIN-CONTAINING PROTEIN 4 TMCO4"/>
    <property type="match status" value="1"/>
</dbReference>
<feature type="coiled-coil region" evidence="6">
    <location>
        <begin position="205"/>
        <end position="237"/>
    </location>
</feature>
<sequence>MENKEEIINLNENSSNIFNESKQEIAQEKGQEDTQHHDSSEEYVEALDEIKKNPIPFIGLIWKIIEKNNVYLNTLLLKDMEAYEIEQKEILEKKSKNDYDFSNFQIPAITNYSNWSRLLMDFLFKTYNINVKEQAKIMQGDDGYSDQELQDLILKSRTKNHKRNANNILCAGLTEILLYYFQNMEYTKTTTFELKNKKLKLISQKRFELELAQKLEEKSKEDEKEGKSEEIRREEEMQIIQQASDDYIYDVQENIDAEFSSIMPEVENRVSCLLWEEYQKALDEQKKKKKENEGEGSTYIKNEKSSAKNKWMMWGLATVGSGIIIGVTGGLAAPIVGAGLGTLGAGLGTLGTLLGITTTGVMAGVGTFLTTTSGVAIFGALFGLTGGGLTAYNFHKVFSGLKEFQFIELPYRGTDQEINKFLEKKKKEEDKKKSKENIGTGSDNRNGETSEVNEHHKNSISLSRSSTRSFSQSSVYSNNSNIDINHLSDSESTCVNTPENLSIAEDPHSSPSKLHVIICISGWLKDIEDIYKPWENLIGHRNTMSSNIYVLKFDSKILINLGQAMESMIVSGSITFTVKQLLRQTILGGVVSGLIWPVAMVQMGTMIDNPWTSGLDKAEKAGKVLAREVLLKYVHGKRPVTLVGYSLGARVIYYCLLELWNYSFEINMKKQDDSIFSWYRSKRNRESEANKNEGNEEENMNDEDLEKAKFLCHSIVDSIYLFGAPVESNSIEWSKLRAMTAGRVINGYCQTDWVLSFLFRASNICNHIAGLQKVNVEGVENIDLTSIVSGHLEYKDKLDQILEYVGFEDGIIVTH</sequence>
<dbReference type="InterPro" id="IPR029058">
    <property type="entry name" value="AB_hydrolase_fold"/>
</dbReference>
<feature type="transmembrane region" description="Helical" evidence="8">
    <location>
        <begin position="375"/>
        <end position="394"/>
    </location>
</feature>
<evidence type="ECO:0000256" key="3">
    <source>
        <dbReference type="ARBA" id="ARBA00022692"/>
    </source>
</evidence>
<dbReference type="OrthoDB" id="277931at2759"/>
<protein>
    <submittedName>
        <fullName evidence="9">DUF726-domain-containing protein</fullName>
    </submittedName>
</protein>
<keyword evidence="10" id="KW-1185">Reference proteome</keyword>